<accession>A0A8S1C2P4</accession>
<proteinExistence type="inferred from homology"/>
<dbReference type="OrthoDB" id="70899at2759"/>
<comment type="subcellular location">
    <subcellularLocation>
        <location evidence="1">Nucleus</location>
    </subcellularLocation>
</comment>
<organism evidence="4 5">
    <name type="scientific">Cloeon dipterum</name>
    <dbReference type="NCBI Taxonomy" id="197152"/>
    <lineage>
        <taxon>Eukaryota</taxon>
        <taxon>Metazoa</taxon>
        <taxon>Ecdysozoa</taxon>
        <taxon>Arthropoda</taxon>
        <taxon>Hexapoda</taxon>
        <taxon>Insecta</taxon>
        <taxon>Pterygota</taxon>
        <taxon>Palaeoptera</taxon>
        <taxon>Ephemeroptera</taxon>
        <taxon>Pisciforma</taxon>
        <taxon>Baetidae</taxon>
        <taxon>Cloeon</taxon>
    </lineage>
</organism>
<comment type="caution">
    <text evidence="4">The sequence shown here is derived from an EMBL/GenBank/DDBJ whole genome shotgun (WGS) entry which is preliminary data.</text>
</comment>
<dbReference type="PRINTS" id="PR02105">
    <property type="entry name" value="INTSUBUNIT2"/>
</dbReference>
<evidence type="ECO:0000256" key="1">
    <source>
        <dbReference type="ARBA" id="ARBA00004123"/>
    </source>
</evidence>
<dbReference type="EMBL" id="CADEPI010000009">
    <property type="protein sequence ID" value="CAB3362441.1"/>
    <property type="molecule type" value="Genomic_DNA"/>
</dbReference>
<dbReference type="InterPro" id="IPR026236">
    <property type="entry name" value="Int2_metazoa"/>
</dbReference>
<dbReference type="InterPro" id="IPR029321">
    <property type="entry name" value="INTS2"/>
</dbReference>
<dbReference type="Pfam" id="PF14750">
    <property type="entry name" value="INTS2"/>
    <property type="match status" value="1"/>
</dbReference>
<comment type="similarity">
    <text evidence="2">Belongs to the Integrator subunit 2 family.</text>
</comment>
<protein>
    <recommendedName>
        <fullName evidence="6">Integrator complex subunit 2</fullName>
    </recommendedName>
</protein>
<evidence type="ECO:0000256" key="2">
    <source>
        <dbReference type="ARBA" id="ARBA00006705"/>
    </source>
</evidence>
<dbReference type="Proteomes" id="UP000494165">
    <property type="component" value="Unassembled WGS sequence"/>
</dbReference>
<dbReference type="GO" id="GO:0032039">
    <property type="term" value="C:integrator complex"/>
    <property type="evidence" value="ECO:0007669"/>
    <property type="project" value="InterPro"/>
</dbReference>
<dbReference type="PANTHER" id="PTHR28608">
    <property type="entry name" value="INTEGRATOR COMPLEX SUBUNIT 2"/>
    <property type="match status" value="1"/>
</dbReference>
<dbReference type="GO" id="GO:0034472">
    <property type="term" value="P:snRNA 3'-end processing"/>
    <property type="evidence" value="ECO:0007669"/>
    <property type="project" value="TreeGrafter"/>
</dbReference>
<evidence type="ECO:0000313" key="4">
    <source>
        <dbReference type="EMBL" id="CAB3362441.1"/>
    </source>
</evidence>
<reference evidence="4 5" key="1">
    <citation type="submission" date="2020-04" db="EMBL/GenBank/DDBJ databases">
        <authorList>
            <person name="Alioto T."/>
            <person name="Alioto T."/>
            <person name="Gomez Garrido J."/>
        </authorList>
    </citation>
    <scope>NUCLEOTIDE SEQUENCE [LARGE SCALE GENOMIC DNA]</scope>
</reference>
<evidence type="ECO:0008006" key="6">
    <source>
        <dbReference type="Google" id="ProtNLM"/>
    </source>
</evidence>
<dbReference type="PANTHER" id="PTHR28608:SF1">
    <property type="entry name" value="INTEGRATOR COMPLEX SUBUNIT 2"/>
    <property type="match status" value="1"/>
</dbReference>
<keyword evidence="5" id="KW-1185">Reference proteome</keyword>
<evidence type="ECO:0000256" key="3">
    <source>
        <dbReference type="ARBA" id="ARBA00023242"/>
    </source>
</evidence>
<keyword evidence="3" id="KW-0539">Nucleus</keyword>
<gene>
    <name evidence="4" type="ORF">CLODIP_2_CD14299</name>
</gene>
<dbReference type="AlphaFoldDB" id="A0A8S1C2P4"/>
<evidence type="ECO:0000313" key="5">
    <source>
        <dbReference type="Proteomes" id="UP000494165"/>
    </source>
</evidence>
<sequence length="1109" mass="123660">MDRDFSVSPQVFKAIQELDVKAISACSSAAIRPILPTLSRISLLPLQDTSKKRVDERIKILAALSGIEAVNAIVAWLSIDFHALEIDVKRELQIRFKSHPGSNESATVQPTGLSFEFERGDNFQSMRLVLYELFRIEYQASERREQGVIYSELFDPPVYQEKICDILSIALAELPALLNITEVAEYLLHVRFGPWIICRLVANMPDSFREVCTSLIATGDRQEDENPGFQARMKALRLLCQMNPSQALDVRDKCVELGRMPALAILLTMPEPGQDGSDIVAFVSGLLISNDPNSKWFSHFVRNSQKRKQESHTALVALRAELTRQLEALVPSSGQLEASKVAQASVMLRLFCALRGIAGIKFQDEEVTLIVKLVTSHPPPSVAGVHFVSLGLCMLIACPSLIQPEHEKKSVDWVKWLVQEEAYFESASGVKASFGEMLLLMAIHFHSNQLSAVCDLVCSTLGMKINIRPNNLNKIRGIFVNDIFTEQVVTAHAVKVPVTANLSGQTTGFLPVHCIYQLLKSRAFSKHRVPIKDWIYRQICFSDSPLHPVLPALVEVYVGSILVPANKALDQQTHTTNEPISEAEIKRVFNASTFQSGSKESQPSLTSQLLLLYYVLHYEDLRLSAHHKNAKAYSSEFLAQLPIKYLLQQAQREQQNLGGLFAPLLKLLATHFPHLSLVNDWFETEPPSLGTTISNLPLNSDDILKALVEVSAHPLRTIQVLQRLADMPPTEAWSHAEMITSQFKAILGHDVPRQVQGLIKNPHNIQIINHLSSELYQRVWLRLNTVLPRSLWVMTVNALLLPEPGHDTLMVPLTQEDVVLDPLQVLRCDERVFRCAPALSVVLRVLQAGLAASRSHLARQLQDLQVAGTAPSHEMKERDDLRIALTASQESAAIQVLLETCLENKQDKEKPGENWALRECRGVVCSYLHQAFIADTNLAKLVHFQGYPMELLPVTVAGIPSMHICLDYLPEMLSQPETEKQIFAVNLASHLSLQFAMPKSLSVAKLCITVLSTLLNILPSTSRAQFYAQTLGALVRFSQAFPPLLEEILFFLQQLGRVEISQGALTGHSCKRGPGRSAVVPQDNFCLCQEIEDTYEQIMGKAVLSSTIY</sequence>
<name>A0A8S1C2P4_9INSE</name>